<dbReference type="PANTHER" id="PTHR42852">
    <property type="entry name" value="THIOL:DISULFIDE INTERCHANGE PROTEIN DSBE"/>
    <property type="match status" value="1"/>
</dbReference>
<feature type="domain" description="Thioredoxin" evidence="1">
    <location>
        <begin position="26"/>
        <end position="166"/>
    </location>
</feature>
<dbReference type="Pfam" id="PF08534">
    <property type="entry name" value="Redoxin"/>
    <property type="match status" value="1"/>
</dbReference>
<dbReference type="CDD" id="cd02966">
    <property type="entry name" value="TlpA_like_family"/>
    <property type="match status" value="1"/>
</dbReference>
<dbReference type="InterPro" id="IPR050553">
    <property type="entry name" value="Thioredoxin_ResA/DsbE_sf"/>
</dbReference>
<dbReference type="SUPFAM" id="SSF52833">
    <property type="entry name" value="Thioredoxin-like"/>
    <property type="match status" value="1"/>
</dbReference>
<dbReference type="Gene3D" id="3.40.30.10">
    <property type="entry name" value="Glutaredoxin"/>
    <property type="match status" value="1"/>
</dbReference>
<name>A0ABV8MQR1_9NEIS</name>
<dbReference type="InterPro" id="IPR013766">
    <property type="entry name" value="Thioredoxin_domain"/>
</dbReference>
<dbReference type="PROSITE" id="PS51352">
    <property type="entry name" value="THIOREDOXIN_2"/>
    <property type="match status" value="1"/>
</dbReference>
<keyword evidence="2" id="KW-0560">Oxidoreductase</keyword>
<organism evidence="2 3">
    <name type="scientific">Chitinimonas lacunae</name>
    <dbReference type="NCBI Taxonomy" id="1963018"/>
    <lineage>
        <taxon>Bacteria</taxon>
        <taxon>Pseudomonadati</taxon>
        <taxon>Pseudomonadota</taxon>
        <taxon>Betaproteobacteria</taxon>
        <taxon>Neisseriales</taxon>
        <taxon>Chitinibacteraceae</taxon>
        <taxon>Chitinimonas</taxon>
    </lineage>
</organism>
<accession>A0ABV8MQR1</accession>
<dbReference type="InterPro" id="IPR036249">
    <property type="entry name" value="Thioredoxin-like_sf"/>
</dbReference>
<sequence>MKVSVKHGLLLGLIGALSAGVLIFGSQAEQLAPAVTYSTLSGARIEQTALKGKVVLVNFWATSCTGCMKEMPKLVQTHHKFAARGYETVAVAMSYDRPDYVQTYTNTNKLPFKVALDLDGSIAQRFGEVKLTPTTFLIDKRGRIVQRFLGEPDFNTLEKLIEQKLAESV</sequence>
<evidence type="ECO:0000313" key="3">
    <source>
        <dbReference type="Proteomes" id="UP001595791"/>
    </source>
</evidence>
<proteinExistence type="predicted"/>
<dbReference type="RefSeq" id="WP_378165466.1">
    <property type="nucleotide sequence ID" value="NZ_JBHSBU010000001.1"/>
</dbReference>
<evidence type="ECO:0000259" key="1">
    <source>
        <dbReference type="PROSITE" id="PS51352"/>
    </source>
</evidence>
<evidence type="ECO:0000313" key="2">
    <source>
        <dbReference type="EMBL" id="MFC4160533.1"/>
    </source>
</evidence>
<dbReference type="GO" id="GO:0140824">
    <property type="term" value="F:thioredoxin-dependent peroxiredoxin activity"/>
    <property type="evidence" value="ECO:0007669"/>
    <property type="project" value="UniProtKB-EC"/>
</dbReference>
<dbReference type="EMBL" id="JBHSBU010000001">
    <property type="protein sequence ID" value="MFC4160533.1"/>
    <property type="molecule type" value="Genomic_DNA"/>
</dbReference>
<keyword evidence="2" id="KW-0575">Peroxidase</keyword>
<dbReference type="PANTHER" id="PTHR42852:SF18">
    <property type="entry name" value="CHROMOSOME UNDETERMINED SCAFFOLD_47, WHOLE GENOME SHOTGUN SEQUENCE"/>
    <property type="match status" value="1"/>
</dbReference>
<dbReference type="InterPro" id="IPR013740">
    <property type="entry name" value="Redoxin"/>
</dbReference>
<dbReference type="Proteomes" id="UP001595791">
    <property type="component" value="Unassembled WGS sequence"/>
</dbReference>
<reference evidence="3" key="1">
    <citation type="journal article" date="2019" name="Int. J. Syst. Evol. Microbiol.">
        <title>The Global Catalogue of Microorganisms (GCM) 10K type strain sequencing project: providing services to taxonomists for standard genome sequencing and annotation.</title>
        <authorList>
            <consortium name="The Broad Institute Genomics Platform"/>
            <consortium name="The Broad Institute Genome Sequencing Center for Infectious Disease"/>
            <person name="Wu L."/>
            <person name="Ma J."/>
        </authorList>
    </citation>
    <scope>NUCLEOTIDE SEQUENCE [LARGE SCALE GENOMIC DNA]</scope>
    <source>
        <strain evidence="3">LMG 29894</strain>
    </source>
</reference>
<keyword evidence="3" id="KW-1185">Reference proteome</keyword>
<gene>
    <name evidence="2" type="ORF">ACFOW7_14425</name>
</gene>
<dbReference type="EC" id="1.11.1.24" evidence="2"/>
<protein>
    <submittedName>
        <fullName evidence="2">Peroxiredoxin family protein</fullName>
        <ecNumber evidence="2">1.11.1.24</ecNumber>
    </submittedName>
</protein>
<comment type="caution">
    <text evidence="2">The sequence shown here is derived from an EMBL/GenBank/DDBJ whole genome shotgun (WGS) entry which is preliminary data.</text>
</comment>